<protein>
    <submittedName>
        <fullName evidence="1">Uncharacterized protein</fullName>
    </submittedName>
</protein>
<evidence type="ECO:0000313" key="2">
    <source>
        <dbReference type="Proteomes" id="UP000663828"/>
    </source>
</evidence>
<gene>
    <name evidence="1" type="ORF">XAT740_LOCUS34211</name>
</gene>
<dbReference type="Gene3D" id="3.30.420.10">
    <property type="entry name" value="Ribonuclease H-like superfamily/Ribonuclease H"/>
    <property type="match status" value="1"/>
</dbReference>
<dbReference type="InterPro" id="IPR036397">
    <property type="entry name" value="RNaseH_sf"/>
</dbReference>
<comment type="caution">
    <text evidence="1">The sequence shown here is derived from an EMBL/GenBank/DDBJ whole genome shotgun (WGS) entry which is preliminary data.</text>
</comment>
<sequence>MTAETCHKHSQCFLNKDIDQFCTDGRGGKQSASLYDLYRELEELADVFAVKGCSRKDSSFTVNELAQYIDKQYYILTGEKKETQVLVRSVQSICLDLRRWGIHYSANKIRPYWIGHEREDVVEHRKKVVDYFLSRETHYYTVSQGEDPKWIFPASLKPVILLCLTTFPANDGCDFLVCHPSSHFFFLSDEEWAEAVRKHPDLDEDTGIDYVPGTASASIALDGDNYFNNNSILSQFERLFKMLPFKKEFEGHQVELLVDNATTHSAREYTINDFGRGTGTRCPVNAIQWLDSAGNKKKIDCFFPSSQGETKSKGLLVISQELGLNLAPNILLKDLKVELLKHPPFNNVTKIEKLANDYSVTLIFLPKYHSEMSSIEGVWCHMKQFVRKYSEQNFSRMLSLITEARKNFERKNVNIKLQRRFWKCLHGCAEGKEYQDILSLFFSSACQSDTLSHRKTTNTKINDDSLFVPFLLAIKAKHR</sequence>
<dbReference type="EMBL" id="CAJNOR010003324">
    <property type="protein sequence ID" value="CAF1402312.1"/>
    <property type="molecule type" value="Genomic_DNA"/>
</dbReference>
<dbReference type="Proteomes" id="UP000663828">
    <property type="component" value="Unassembled WGS sequence"/>
</dbReference>
<reference evidence="1" key="1">
    <citation type="submission" date="2021-02" db="EMBL/GenBank/DDBJ databases">
        <authorList>
            <person name="Nowell W R."/>
        </authorList>
    </citation>
    <scope>NUCLEOTIDE SEQUENCE</scope>
</reference>
<organism evidence="1 2">
    <name type="scientific">Adineta ricciae</name>
    <name type="common">Rotifer</name>
    <dbReference type="NCBI Taxonomy" id="249248"/>
    <lineage>
        <taxon>Eukaryota</taxon>
        <taxon>Metazoa</taxon>
        <taxon>Spiralia</taxon>
        <taxon>Gnathifera</taxon>
        <taxon>Rotifera</taxon>
        <taxon>Eurotatoria</taxon>
        <taxon>Bdelloidea</taxon>
        <taxon>Adinetida</taxon>
        <taxon>Adinetidae</taxon>
        <taxon>Adineta</taxon>
    </lineage>
</organism>
<evidence type="ECO:0000313" key="1">
    <source>
        <dbReference type="EMBL" id="CAF1402312.1"/>
    </source>
</evidence>
<name>A0A815KXU7_ADIRI</name>
<accession>A0A815KXU7</accession>
<dbReference type="AlphaFoldDB" id="A0A815KXU7"/>
<dbReference type="GO" id="GO:0003676">
    <property type="term" value="F:nucleic acid binding"/>
    <property type="evidence" value="ECO:0007669"/>
    <property type="project" value="InterPro"/>
</dbReference>
<proteinExistence type="predicted"/>
<keyword evidence="2" id="KW-1185">Reference proteome</keyword>